<evidence type="ECO:0000313" key="2">
    <source>
        <dbReference type="Proteomes" id="UP001589789"/>
    </source>
</evidence>
<reference evidence="1 2" key="1">
    <citation type="submission" date="2024-09" db="EMBL/GenBank/DDBJ databases">
        <authorList>
            <person name="Sun Q."/>
            <person name="Mori K."/>
        </authorList>
    </citation>
    <scope>NUCLEOTIDE SEQUENCE [LARGE SCALE GENOMIC DNA]</scope>
    <source>
        <strain evidence="1 2">CCM 7468</strain>
    </source>
</reference>
<dbReference type="EMBL" id="JBHLVZ010000057">
    <property type="protein sequence ID" value="MFC0387241.1"/>
    <property type="molecule type" value="Genomic_DNA"/>
</dbReference>
<organism evidence="1 2">
    <name type="scientific">Muricoccus vinaceus</name>
    <dbReference type="NCBI Taxonomy" id="424704"/>
    <lineage>
        <taxon>Bacteria</taxon>
        <taxon>Pseudomonadati</taxon>
        <taxon>Pseudomonadota</taxon>
        <taxon>Alphaproteobacteria</taxon>
        <taxon>Acetobacterales</taxon>
        <taxon>Roseomonadaceae</taxon>
        <taxon>Muricoccus</taxon>
    </lineage>
</organism>
<protein>
    <submittedName>
        <fullName evidence="1">Uncharacterized protein</fullName>
    </submittedName>
</protein>
<comment type="caution">
    <text evidence="1">The sequence shown here is derived from an EMBL/GenBank/DDBJ whole genome shotgun (WGS) entry which is preliminary data.</text>
</comment>
<evidence type="ECO:0000313" key="1">
    <source>
        <dbReference type="EMBL" id="MFC0387241.1"/>
    </source>
</evidence>
<proteinExistence type="predicted"/>
<gene>
    <name evidence="1" type="ORF">ACFFIC_17060</name>
</gene>
<dbReference type="Proteomes" id="UP001589789">
    <property type="component" value="Unassembled WGS sequence"/>
</dbReference>
<dbReference type="RefSeq" id="WP_377052495.1">
    <property type="nucleotide sequence ID" value="NZ_JBHLVZ010000057.1"/>
</dbReference>
<name>A0ABV6IUE6_9PROT</name>
<keyword evidence="2" id="KW-1185">Reference proteome</keyword>
<sequence length="127" mass="14019">MVDDWFRLEAAPGRLATQGPPTHLLRMPRSPTADLAPLIKLLQAGVPPARAATEFCRVLAIWKAELRDDDEELQERLSGLAEQMTTGIEEMHEGISEASDKGKPTLRRILATHEAVLDEVRKAQQAG</sequence>
<accession>A0ABV6IUE6</accession>